<dbReference type="Proteomes" id="UP001154282">
    <property type="component" value="Unassembled WGS sequence"/>
</dbReference>
<gene>
    <name evidence="2" type="ORF">LITE_LOCUS12912</name>
</gene>
<protein>
    <submittedName>
        <fullName evidence="2">Uncharacterized protein</fullName>
    </submittedName>
</protein>
<comment type="caution">
    <text evidence="2">The sequence shown here is derived from an EMBL/GenBank/DDBJ whole genome shotgun (WGS) entry which is preliminary data.</text>
</comment>
<feature type="non-terminal residue" evidence="2">
    <location>
        <position position="1"/>
    </location>
</feature>
<evidence type="ECO:0000256" key="1">
    <source>
        <dbReference type="SAM" id="MobiDB-lite"/>
    </source>
</evidence>
<feature type="region of interest" description="Disordered" evidence="1">
    <location>
        <begin position="139"/>
        <end position="192"/>
    </location>
</feature>
<keyword evidence="3" id="KW-1185">Reference proteome</keyword>
<evidence type="ECO:0000313" key="2">
    <source>
        <dbReference type="EMBL" id="CAI0405566.1"/>
    </source>
</evidence>
<proteinExistence type="predicted"/>
<evidence type="ECO:0000313" key="3">
    <source>
        <dbReference type="Proteomes" id="UP001154282"/>
    </source>
</evidence>
<dbReference type="AlphaFoldDB" id="A0AAV0JAL6"/>
<dbReference type="EMBL" id="CAMGYJ010000004">
    <property type="protein sequence ID" value="CAI0405566.1"/>
    <property type="molecule type" value="Genomic_DNA"/>
</dbReference>
<accession>A0AAV0JAL6</accession>
<feature type="compositionally biased region" description="Basic and acidic residues" evidence="1">
    <location>
        <begin position="181"/>
        <end position="192"/>
    </location>
</feature>
<sequence length="192" mass="21427">ILAPKHFFFSEFLRNSTTSISSLIKAYSYREECHSWGDAGRRERLTELLYRAFTSSQLPPLVAFVLILRSKSGVTYLHSNMDPQHLAETLKHLSKQDELLREVLGSLQGELTKLKAEELMLMEKYSQLKNPLELIIRSKEDGNGLDGETGQTEEDGNGLDGQTGQTIPLITSGTNDSVGDEVDHTATSNKDK</sequence>
<dbReference type="PANTHER" id="PTHR37718:SF2">
    <property type="entry name" value="OS03G0205150 PROTEIN"/>
    <property type="match status" value="1"/>
</dbReference>
<dbReference type="PANTHER" id="PTHR37718">
    <property type="entry name" value="BNAC03G61340D PROTEIN"/>
    <property type="match status" value="1"/>
</dbReference>
<name>A0AAV0JAL6_9ROSI</name>
<reference evidence="2" key="1">
    <citation type="submission" date="2022-08" db="EMBL/GenBank/DDBJ databases">
        <authorList>
            <person name="Gutierrez-Valencia J."/>
        </authorList>
    </citation>
    <scope>NUCLEOTIDE SEQUENCE</scope>
</reference>
<feature type="compositionally biased region" description="Polar residues" evidence="1">
    <location>
        <begin position="160"/>
        <end position="177"/>
    </location>
</feature>
<organism evidence="2 3">
    <name type="scientific">Linum tenue</name>
    <dbReference type="NCBI Taxonomy" id="586396"/>
    <lineage>
        <taxon>Eukaryota</taxon>
        <taxon>Viridiplantae</taxon>
        <taxon>Streptophyta</taxon>
        <taxon>Embryophyta</taxon>
        <taxon>Tracheophyta</taxon>
        <taxon>Spermatophyta</taxon>
        <taxon>Magnoliopsida</taxon>
        <taxon>eudicotyledons</taxon>
        <taxon>Gunneridae</taxon>
        <taxon>Pentapetalae</taxon>
        <taxon>rosids</taxon>
        <taxon>fabids</taxon>
        <taxon>Malpighiales</taxon>
        <taxon>Linaceae</taxon>
        <taxon>Linum</taxon>
    </lineage>
</organism>